<keyword evidence="2" id="KW-0813">Transport</keyword>
<keyword evidence="13" id="KW-1185">Reference proteome</keyword>
<dbReference type="InterPro" id="IPR039421">
    <property type="entry name" value="Type_1_exporter"/>
</dbReference>
<dbReference type="PROSITE" id="PS50929">
    <property type="entry name" value="ABC_TM1F"/>
    <property type="match status" value="1"/>
</dbReference>
<keyword evidence="5" id="KW-0547">Nucleotide-binding</keyword>
<dbReference type="GO" id="GO:0140359">
    <property type="term" value="F:ABC-type transporter activity"/>
    <property type="evidence" value="ECO:0007669"/>
    <property type="project" value="InterPro"/>
</dbReference>
<dbReference type="PROSITE" id="PS00211">
    <property type="entry name" value="ABC_TRANSPORTER_1"/>
    <property type="match status" value="1"/>
</dbReference>
<dbReference type="GO" id="GO:0016887">
    <property type="term" value="F:ATP hydrolysis activity"/>
    <property type="evidence" value="ECO:0007669"/>
    <property type="project" value="InterPro"/>
</dbReference>
<keyword evidence="6" id="KW-0067">ATP-binding</keyword>
<evidence type="ECO:0000256" key="5">
    <source>
        <dbReference type="ARBA" id="ARBA00022741"/>
    </source>
</evidence>
<dbReference type="Gene3D" id="3.40.50.300">
    <property type="entry name" value="P-loop containing nucleotide triphosphate hydrolases"/>
    <property type="match status" value="1"/>
</dbReference>
<dbReference type="InterPro" id="IPR027417">
    <property type="entry name" value="P-loop_NTPase"/>
</dbReference>
<dbReference type="PANTHER" id="PTHR24221:SF646">
    <property type="entry name" value="HAEMOLYSIN SECRETION ATP-BINDING PROTEIN"/>
    <property type="match status" value="1"/>
</dbReference>
<sequence length="591" mass="67149">MKWDGLKNAFKLIHIHGKKWALFSLFTRILMGILPFVSLKLLEKLVNEVTGYLSNDSQGLKVIFLLLFFQFLVTISRTIIQHVNEVMDMEMEYKLDFIIGRALSEKAVKVPYHNFENAEFYNTIERIGNNQGTRILSPLKHLLDICQAVISFGSYIVFLAMVHWSLVVISVIVAVPTLFVQARYGSEKFFLMKYTTKEAREANFISALFQNKEGNKEIRLFNLSNYLLSMWERLTLYTNNKAIQLMKREKRTLIILDSLTALMYVGASWIIINLLRSSKLGVGQFVSIGQAIQGAQGVINSAAVSLARIYEEQLYLNDYFSFMEHEDETFIKPASTWIDTNSAITISNVNFSYSDQGNNVLKNIDLTIKKGEKIAIVGENGSGKTTLVKCILGLYPITNGDIYVHQKNIQAMEPQEISDRFSAIFQDFITYPFSLRENVAFGDLKHLNNDELLLEMCKQSGLSKKIESFPDGLDTKLGKFLYEGSEELSGGQWQRLAIARAILKDSDILIMDEPTSALDPLTEMDIFAKLDSMAKNKTAIFVSHRMAAARFADRILVMKDGEIIESGTHEELISKPSEYSQLFNLQAKWYA</sequence>
<evidence type="ECO:0000256" key="4">
    <source>
        <dbReference type="ARBA" id="ARBA00022692"/>
    </source>
</evidence>
<evidence type="ECO:0000256" key="1">
    <source>
        <dbReference type="ARBA" id="ARBA00004651"/>
    </source>
</evidence>
<keyword evidence="8 9" id="KW-0472">Membrane</keyword>
<dbReference type="GO" id="GO:0005886">
    <property type="term" value="C:plasma membrane"/>
    <property type="evidence" value="ECO:0007669"/>
    <property type="project" value="UniProtKB-SubCell"/>
</dbReference>
<dbReference type="FunFam" id="3.40.50.300:FF:000854">
    <property type="entry name" value="Multidrug ABC transporter ATP-binding protein"/>
    <property type="match status" value="1"/>
</dbReference>
<dbReference type="PROSITE" id="PS50893">
    <property type="entry name" value="ABC_TRANSPORTER_2"/>
    <property type="match status" value="1"/>
</dbReference>
<proteinExistence type="predicted"/>
<dbReference type="InterPro" id="IPR003439">
    <property type="entry name" value="ABC_transporter-like_ATP-bd"/>
</dbReference>
<dbReference type="InterPro" id="IPR011527">
    <property type="entry name" value="ABC1_TM_dom"/>
</dbReference>
<feature type="domain" description="ABC transmembrane type-1" evidence="11">
    <location>
        <begin position="22"/>
        <end position="311"/>
    </location>
</feature>
<dbReference type="Pfam" id="PF00005">
    <property type="entry name" value="ABC_tran"/>
    <property type="match status" value="1"/>
</dbReference>
<reference evidence="12 13" key="1">
    <citation type="submission" date="2017-07" db="EMBL/GenBank/DDBJ databases">
        <title>Fictibacillus sp. nov. GDSW-R2A3 Genome sequencing and assembly.</title>
        <authorList>
            <person name="Mayilraj S."/>
        </authorList>
    </citation>
    <scope>NUCLEOTIDE SEQUENCE [LARGE SCALE GENOMIC DNA]</scope>
    <source>
        <strain evidence="12 13">GDSW-R2A3</strain>
    </source>
</reference>
<dbReference type="OrthoDB" id="9806127at2"/>
<keyword evidence="3" id="KW-1003">Cell membrane</keyword>
<dbReference type="GO" id="GO:0034040">
    <property type="term" value="F:ATPase-coupled lipid transmembrane transporter activity"/>
    <property type="evidence" value="ECO:0007669"/>
    <property type="project" value="TreeGrafter"/>
</dbReference>
<evidence type="ECO:0000256" key="9">
    <source>
        <dbReference type="SAM" id="Phobius"/>
    </source>
</evidence>
<organism evidence="12 13">
    <name type="scientific">Fictibacillus aquaticus</name>
    <dbReference type="NCBI Taxonomy" id="2021314"/>
    <lineage>
        <taxon>Bacteria</taxon>
        <taxon>Bacillati</taxon>
        <taxon>Bacillota</taxon>
        <taxon>Bacilli</taxon>
        <taxon>Bacillales</taxon>
        <taxon>Fictibacillaceae</taxon>
        <taxon>Fictibacillus</taxon>
    </lineage>
</organism>
<dbReference type="InterPro" id="IPR003593">
    <property type="entry name" value="AAA+_ATPase"/>
</dbReference>
<dbReference type="RefSeq" id="WP_094253618.1">
    <property type="nucleotide sequence ID" value="NZ_JBHLXL010000002.1"/>
</dbReference>
<comment type="caution">
    <text evidence="12">The sequence shown here is derived from an EMBL/GenBank/DDBJ whole genome shotgun (WGS) entry which is preliminary data.</text>
</comment>
<gene>
    <name evidence="12" type="ORF">CGZ90_16450</name>
</gene>
<evidence type="ECO:0000256" key="2">
    <source>
        <dbReference type="ARBA" id="ARBA00022448"/>
    </source>
</evidence>
<dbReference type="SUPFAM" id="SSF90123">
    <property type="entry name" value="ABC transporter transmembrane region"/>
    <property type="match status" value="1"/>
</dbReference>
<evidence type="ECO:0000313" key="13">
    <source>
        <dbReference type="Proteomes" id="UP000215059"/>
    </source>
</evidence>
<feature type="transmembrane region" description="Helical" evidence="9">
    <location>
        <begin position="20"/>
        <end position="42"/>
    </location>
</feature>
<dbReference type="SUPFAM" id="SSF52540">
    <property type="entry name" value="P-loop containing nucleoside triphosphate hydrolases"/>
    <property type="match status" value="1"/>
</dbReference>
<evidence type="ECO:0000313" key="12">
    <source>
        <dbReference type="EMBL" id="OYD56602.1"/>
    </source>
</evidence>
<feature type="transmembrane region" description="Helical" evidence="9">
    <location>
        <begin position="62"/>
        <end position="80"/>
    </location>
</feature>
<accession>A0A235F5U5</accession>
<evidence type="ECO:0008006" key="14">
    <source>
        <dbReference type="Google" id="ProtNLM"/>
    </source>
</evidence>
<name>A0A235F5U5_9BACL</name>
<dbReference type="PANTHER" id="PTHR24221">
    <property type="entry name" value="ATP-BINDING CASSETTE SUB-FAMILY B"/>
    <property type="match status" value="1"/>
</dbReference>
<evidence type="ECO:0000256" key="6">
    <source>
        <dbReference type="ARBA" id="ARBA00022840"/>
    </source>
</evidence>
<dbReference type="SMART" id="SM00382">
    <property type="entry name" value="AAA"/>
    <property type="match status" value="1"/>
</dbReference>
<feature type="transmembrane region" description="Helical" evidence="9">
    <location>
        <begin position="164"/>
        <end position="184"/>
    </location>
</feature>
<keyword evidence="4 9" id="KW-0812">Transmembrane</keyword>
<dbReference type="AlphaFoldDB" id="A0A235F5U5"/>
<keyword evidence="7 9" id="KW-1133">Transmembrane helix</keyword>
<feature type="transmembrane region" description="Helical" evidence="9">
    <location>
        <begin position="253"/>
        <end position="272"/>
    </location>
</feature>
<evidence type="ECO:0000256" key="8">
    <source>
        <dbReference type="ARBA" id="ARBA00023136"/>
    </source>
</evidence>
<evidence type="ECO:0000259" key="11">
    <source>
        <dbReference type="PROSITE" id="PS50929"/>
    </source>
</evidence>
<dbReference type="Gene3D" id="1.20.1560.10">
    <property type="entry name" value="ABC transporter type 1, transmembrane domain"/>
    <property type="match status" value="1"/>
</dbReference>
<evidence type="ECO:0000256" key="7">
    <source>
        <dbReference type="ARBA" id="ARBA00022989"/>
    </source>
</evidence>
<dbReference type="InterPro" id="IPR036640">
    <property type="entry name" value="ABC1_TM_sf"/>
</dbReference>
<dbReference type="GO" id="GO:0005524">
    <property type="term" value="F:ATP binding"/>
    <property type="evidence" value="ECO:0007669"/>
    <property type="project" value="UniProtKB-KW"/>
</dbReference>
<evidence type="ECO:0000256" key="3">
    <source>
        <dbReference type="ARBA" id="ARBA00022475"/>
    </source>
</evidence>
<comment type="subcellular location">
    <subcellularLocation>
        <location evidence="1">Cell membrane</location>
        <topology evidence="1">Multi-pass membrane protein</topology>
    </subcellularLocation>
</comment>
<dbReference type="EMBL" id="NOII01000011">
    <property type="protein sequence ID" value="OYD56602.1"/>
    <property type="molecule type" value="Genomic_DNA"/>
</dbReference>
<evidence type="ECO:0000259" key="10">
    <source>
        <dbReference type="PROSITE" id="PS50893"/>
    </source>
</evidence>
<feature type="domain" description="ABC transporter" evidence="10">
    <location>
        <begin position="344"/>
        <end position="585"/>
    </location>
</feature>
<dbReference type="Proteomes" id="UP000215059">
    <property type="component" value="Unassembled WGS sequence"/>
</dbReference>
<dbReference type="InterPro" id="IPR017871">
    <property type="entry name" value="ABC_transporter-like_CS"/>
</dbReference>
<protein>
    <recommendedName>
        <fullName evidence="14">ABC transporter ATP-binding protein</fullName>
    </recommendedName>
</protein>